<comment type="caution">
    <text evidence="2">The sequence shown here is derived from an EMBL/GenBank/DDBJ whole genome shotgun (WGS) entry which is preliminary data.</text>
</comment>
<proteinExistence type="predicted"/>
<dbReference type="RefSeq" id="WP_109062434.1">
    <property type="nucleotide sequence ID" value="NZ_QETA01000005.1"/>
</dbReference>
<dbReference type="InterPro" id="IPR011008">
    <property type="entry name" value="Dimeric_a/b-barrel"/>
</dbReference>
<name>A0A2V1K237_9BURK</name>
<feature type="transmembrane region" description="Helical" evidence="1">
    <location>
        <begin position="117"/>
        <end position="138"/>
    </location>
</feature>
<dbReference type="Proteomes" id="UP000245212">
    <property type="component" value="Unassembled WGS sequence"/>
</dbReference>
<dbReference type="Gene3D" id="3.30.70.100">
    <property type="match status" value="1"/>
</dbReference>
<dbReference type="AlphaFoldDB" id="A0A2V1K237"/>
<dbReference type="InterPro" id="IPR038762">
    <property type="entry name" value="ABM_predict"/>
</dbReference>
<evidence type="ECO:0000256" key="1">
    <source>
        <dbReference type="SAM" id="Phobius"/>
    </source>
</evidence>
<dbReference type="GO" id="GO:0004497">
    <property type="term" value="F:monooxygenase activity"/>
    <property type="evidence" value="ECO:0007669"/>
    <property type="project" value="UniProtKB-KW"/>
</dbReference>
<dbReference type="SUPFAM" id="SSF54909">
    <property type="entry name" value="Dimeric alpha+beta barrel"/>
    <property type="match status" value="1"/>
</dbReference>
<keyword evidence="2" id="KW-0560">Oxidoreductase</keyword>
<evidence type="ECO:0000313" key="2">
    <source>
        <dbReference type="EMBL" id="PWF22196.1"/>
    </source>
</evidence>
<protein>
    <submittedName>
        <fullName evidence="2">Antibiotic biosynthesis monooxygenase</fullName>
    </submittedName>
</protein>
<feature type="transmembrane region" description="Helical" evidence="1">
    <location>
        <begin position="144"/>
        <end position="164"/>
    </location>
</feature>
<gene>
    <name evidence="2" type="ORF">DD235_12505</name>
</gene>
<evidence type="ECO:0000313" key="3">
    <source>
        <dbReference type="Proteomes" id="UP000245212"/>
    </source>
</evidence>
<organism evidence="2 3">
    <name type="scientific">Corticimicrobacter populi</name>
    <dbReference type="NCBI Taxonomy" id="2175229"/>
    <lineage>
        <taxon>Bacteria</taxon>
        <taxon>Pseudomonadati</taxon>
        <taxon>Pseudomonadota</taxon>
        <taxon>Betaproteobacteria</taxon>
        <taxon>Burkholderiales</taxon>
        <taxon>Alcaligenaceae</taxon>
        <taxon>Corticimicrobacter</taxon>
    </lineage>
</organism>
<accession>A0A2V1K237</accession>
<reference evidence="3" key="1">
    <citation type="submission" date="2018-05" db="EMBL/GenBank/DDBJ databases">
        <authorList>
            <person name="Li Y."/>
        </authorList>
    </citation>
    <scope>NUCLEOTIDE SEQUENCE [LARGE SCALE GENOMIC DNA]</scope>
    <source>
        <strain evidence="3">3d-2-2</strain>
    </source>
</reference>
<dbReference type="PANTHER" id="PTHR40057">
    <property type="entry name" value="SLR1162 PROTEIN"/>
    <property type="match status" value="1"/>
</dbReference>
<keyword evidence="2" id="KW-0503">Monooxygenase</keyword>
<dbReference type="EMBL" id="QETA01000005">
    <property type="protein sequence ID" value="PWF22196.1"/>
    <property type="molecule type" value="Genomic_DNA"/>
</dbReference>
<dbReference type="PANTHER" id="PTHR40057:SF1">
    <property type="entry name" value="SLR1162 PROTEIN"/>
    <property type="match status" value="1"/>
</dbReference>
<sequence>MDSPLSKPVTLLVTRRISPDRFSEFQSWMRRGILLAAGFPGFLGAGTLAPAPGGDEYQIMFRFQDAQSLKAWEKSLPRRMWLERGETLVRSTEIMRVDSVESVFGQREAEPPRWKKACAIWLALFPLSLLLNTILQAPLVGAPLPLRLLLVTLLQVPVMVYLAMPAVHRVLQRWLYANVRRLPTVSRQ</sequence>
<keyword evidence="1" id="KW-0472">Membrane</keyword>
<keyword evidence="1" id="KW-1133">Transmembrane helix</keyword>
<keyword evidence="1" id="KW-0812">Transmembrane</keyword>
<keyword evidence="3" id="KW-1185">Reference proteome</keyword>